<dbReference type="AlphaFoldDB" id="M7N656"/>
<gene>
    <name evidence="2" type="ORF">ADICEAN_00736</name>
</gene>
<evidence type="ECO:0000313" key="2">
    <source>
        <dbReference type="EMBL" id="EMR04113.1"/>
    </source>
</evidence>
<dbReference type="RefSeq" id="WP_009194142.1">
    <property type="nucleotide sequence ID" value="NZ_AODQ01000011.1"/>
</dbReference>
<feature type="transmembrane region" description="Helical" evidence="1">
    <location>
        <begin position="33"/>
        <end position="53"/>
    </location>
</feature>
<comment type="caution">
    <text evidence="2">The sequence shown here is derived from an EMBL/GenBank/DDBJ whole genome shotgun (WGS) entry which is preliminary data.</text>
</comment>
<proteinExistence type="predicted"/>
<dbReference type="Proteomes" id="UP000011910">
    <property type="component" value="Unassembled WGS sequence"/>
</dbReference>
<dbReference type="eggNOG" id="ENOG50338TU">
    <property type="taxonomic scope" value="Bacteria"/>
</dbReference>
<feature type="transmembrane region" description="Helical" evidence="1">
    <location>
        <begin position="97"/>
        <end position="120"/>
    </location>
</feature>
<organism evidence="2 3">
    <name type="scientific">Cesiribacter andamanensis AMV16</name>
    <dbReference type="NCBI Taxonomy" id="1279009"/>
    <lineage>
        <taxon>Bacteria</taxon>
        <taxon>Pseudomonadati</taxon>
        <taxon>Bacteroidota</taxon>
        <taxon>Cytophagia</taxon>
        <taxon>Cytophagales</taxon>
        <taxon>Cesiribacteraceae</taxon>
        <taxon>Cesiribacter</taxon>
    </lineage>
</organism>
<keyword evidence="1" id="KW-0812">Transmembrane</keyword>
<dbReference type="EMBL" id="AODQ01000011">
    <property type="protein sequence ID" value="EMR04113.1"/>
    <property type="molecule type" value="Genomic_DNA"/>
</dbReference>
<protein>
    <submittedName>
        <fullName evidence="2">Uncharacterized protein</fullName>
    </submittedName>
</protein>
<accession>M7N656</accession>
<evidence type="ECO:0000256" key="1">
    <source>
        <dbReference type="SAM" id="Phobius"/>
    </source>
</evidence>
<keyword evidence="3" id="KW-1185">Reference proteome</keyword>
<dbReference type="OrthoDB" id="852688at2"/>
<evidence type="ECO:0000313" key="3">
    <source>
        <dbReference type="Proteomes" id="UP000011910"/>
    </source>
</evidence>
<sequence length="132" mass="15679">MKNVFRFLYELLIGKPEPPMETPLYRSEIFPDVGGVSLLLITLVLVLVYYYVLNHVMRTARFSHWYHWLGMLLINAGIAFGYAIYYCRLHEVTPDSYVYWFAFANAFYSALFFFLFSLLLKWRSYNAARTPF</sequence>
<dbReference type="STRING" id="1279009.ADICEAN_00736"/>
<keyword evidence="1" id="KW-0472">Membrane</keyword>
<reference evidence="2 3" key="1">
    <citation type="journal article" date="2013" name="Genome Announc.">
        <title>Draft Genome Sequence of Cesiribacter andamanensis Strain AMV16T, Isolated from a Soil Sample from a Mud Volcano in the Andaman Islands, India.</title>
        <authorList>
            <person name="Shivaji S."/>
            <person name="Ara S."/>
            <person name="Begum Z."/>
            <person name="Srinivas T.N."/>
            <person name="Singh A."/>
            <person name="Kumar Pinnaka A."/>
        </authorList>
    </citation>
    <scope>NUCLEOTIDE SEQUENCE [LARGE SCALE GENOMIC DNA]</scope>
    <source>
        <strain evidence="2 3">AMV16</strain>
    </source>
</reference>
<feature type="transmembrane region" description="Helical" evidence="1">
    <location>
        <begin position="65"/>
        <end position="85"/>
    </location>
</feature>
<name>M7N656_9BACT</name>
<keyword evidence="1" id="KW-1133">Transmembrane helix</keyword>